<dbReference type="AlphaFoldDB" id="A0A4S2N1T3"/>
<feature type="transmembrane region" description="Helical" evidence="7">
    <location>
        <begin position="288"/>
        <end position="305"/>
    </location>
</feature>
<dbReference type="PANTHER" id="PTHR23513:SF6">
    <property type="entry name" value="MAJOR FACILITATOR SUPERFAMILY ASSOCIATED DOMAIN-CONTAINING PROTEIN"/>
    <property type="match status" value="1"/>
</dbReference>
<evidence type="ECO:0000256" key="3">
    <source>
        <dbReference type="ARBA" id="ARBA00022692"/>
    </source>
</evidence>
<evidence type="ECO:0000256" key="2">
    <source>
        <dbReference type="ARBA" id="ARBA00022475"/>
    </source>
</evidence>
<evidence type="ECO:0000256" key="7">
    <source>
        <dbReference type="SAM" id="Phobius"/>
    </source>
</evidence>
<dbReference type="OrthoDB" id="5344169at2759"/>
<dbReference type="PANTHER" id="PTHR23513">
    <property type="entry name" value="INTEGRAL MEMBRANE EFFLUX PROTEIN-RELATED"/>
    <property type="match status" value="1"/>
</dbReference>
<accession>A0A4S2N1T3</accession>
<feature type="transmembrane region" description="Helical" evidence="7">
    <location>
        <begin position="68"/>
        <end position="90"/>
    </location>
</feature>
<dbReference type="GO" id="GO:0005886">
    <property type="term" value="C:plasma membrane"/>
    <property type="evidence" value="ECO:0007669"/>
    <property type="project" value="UniProtKB-SubCell"/>
</dbReference>
<evidence type="ECO:0000256" key="5">
    <source>
        <dbReference type="ARBA" id="ARBA00023136"/>
    </source>
</evidence>
<evidence type="ECO:0000256" key="1">
    <source>
        <dbReference type="ARBA" id="ARBA00004651"/>
    </source>
</evidence>
<dbReference type="InterPro" id="IPR011701">
    <property type="entry name" value="MFS"/>
</dbReference>
<dbReference type="Pfam" id="PF07690">
    <property type="entry name" value="MFS_1"/>
    <property type="match status" value="1"/>
</dbReference>
<organism evidence="8 9">
    <name type="scientific">Ascodesmis nigricans</name>
    <dbReference type="NCBI Taxonomy" id="341454"/>
    <lineage>
        <taxon>Eukaryota</taxon>
        <taxon>Fungi</taxon>
        <taxon>Dikarya</taxon>
        <taxon>Ascomycota</taxon>
        <taxon>Pezizomycotina</taxon>
        <taxon>Pezizomycetes</taxon>
        <taxon>Pezizales</taxon>
        <taxon>Ascodesmidaceae</taxon>
        <taxon>Ascodesmis</taxon>
    </lineage>
</organism>
<name>A0A4S2N1T3_9PEZI</name>
<keyword evidence="5 7" id="KW-0472">Membrane</keyword>
<proteinExistence type="predicted"/>
<dbReference type="SUPFAM" id="SSF103473">
    <property type="entry name" value="MFS general substrate transporter"/>
    <property type="match status" value="1"/>
</dbReference>
<feature type="transmembrane region" description="Helical" evidence="7">
    <location>
        <begin position="427"/>
        <end position="450"/>
    </location>
</feature>
<comment type="subcellular location">
    <subcellularLocation>
        <location evidence="1">Cell membrane</location>
        <topology evidence="1">Multi-pass membrane protein</topology>
    </subcellularLocation>
</comment>
<keyword evidence="3 7" id="KW-0812">Transmembrane</keyword>
<reference evidence="8 9" key="1">
    <citation type="submission" date="2019-04" db="EMBL/GenBank/DDBJ databases">
        <title>Comparative genomics and transcriptomics to analyze fruiting body development in filamentous ascomycetes.</title>
        <authorList>
            <consortium name="DOE Joint Genome Institute"/>
            <person name="Lutkenhaus R."/>
            <person name="Traeger S."/>
            <person name="Breuer J."/>
            <person name="Kuo A."/>
            <person name="Lipzen A."/>
            <person name="Pangilinan J."/>
            <person name="Dilworth D."/>
            <person name="Sandor L."/>
            <person name="Poggeler S."/>
            <person name="Barry K."/>
            <person name="Grigoriev I.V."/>
            <person name="Nowrousian M."/>
        </authorList>
    </citation>
    <scope>NUCLEOTIDE SEQUENCE [LARGE SCALE GENOMIC DNA]</scope>
    <source>
        <strain evidence="8 9">CBS 389.68</strain>
    </source>
</reference>
<dbReference type="EMBL" id="ML220114">
    <property type="protein sequence ID" value="TGZ83099.1"/>
    <property type="molecule type" value="Genomic_DNA"/>
</dbReference>
<feature type="transmembrane region" description="Helical" evidence="7">
    <location>
        <begin position="102"/>
        <end position="125"/>
    </location>
</feature>
<dbReference type="InParanoid" id="A0A4S2N1T3"/>
<evidence type="ECO:0000256" key="4">
    <source>
        <dbReference type="ARBA" id="ARBA00022989"/>
    </source>
</evidence>
<dbReference type="InterPro" id="IPR036259">
    <property type="entry name" value="MFS_trans_sf"/>
</dbReference>
<evidence type="ECO:0000313" key="9">
    <source>
        <dbReference type="Proteomes" id="UP000298138"/>
    </source>
</evidence>
<feature type="transmembrane region" description="Helical" evidence="7">
    <location>
        <begin position="215"/>
        <end position="236"/>
    </location>
</feature>
<feature type="transmembrane region" description="Helical" evidence="7">
    <location>
        <begin position="187"/>
        <end position="209"/>
    </location>
</feature>
<feature type="region of interest" description="Disordered" evidence="6">
    <location>
        <begin position="503"/>
        <end position="522"/>
    </location>
</feature>
<dbReference type="Gene3D" id="1.20.1250.20">
    <property type="entry name" value="MFS general substrate transporter like domains"/>
    <property type="match status" value="1"/>
</dbReference>
<evidence type="ECO:0008006" key="10">
    <source>
        <dbReference type="Google" id="ProtNLM"/>
    </source>
</evidence>
<feature type="transmembrane region" description="Helical" evidence="7">
    <location>
        <begin position="355"/>
        <end position="373"/>
    </location>
</feature>
<dbReference type="Proteomes" id="UP000298138">
    <property type="component" value="Unassembled WGS sequence"/>
</dbReference>
<feature type="transmembrane region" description="Helical" evidence="7">
    <location>
        <begin position="21"/>
        <end position="48"/>
    </location>
</feature>
<feature type="transmembrane region" description="Helical" evidence="7">
    <location>
        <begin position="148"/>
        <end position="166"/>
    </location>
</feature>
<protein>
    <recommendedName>
        <fullName evidence="10">MFS general substrate transporter</fullName>
    </recommendedName>
</protein>
<feature type="transmembrane region" description="Helical" evidence="7">
    <location>
        <begin position="385"/>
        <end position="407"/>
    </location>
</feature>
<keyword evidence="4 7" id="KW-1133">Transmembrane helix</keyword>
<evidence type="ECO:0000256" key="6">
    <source>
        <dbReference type="SAM" id="MobiDB-lite"/>
    </source>
</evidence>
<keyword evidence="9" id="KW-1185">Reference proteome</keyword>
<sequence length="550" mass="60748">MKLFREAREGLSSFTVRERRNIAIYVCGIMLYKFGLEAFNGSIIALATNRYDYHAQQNNTTAKTFERTGLLTSLNQAFQCMGSILIAPLVKRFPTKTVLSSAILLFAVCTAILLILDASTGGTIIPDNWLKTHKKNDFSYYGTYNTDAMIPIYSAAGIVYGMVELIRRVIPRDIVGGDVKKLKRMDALVHIFYEISGTAGAFTTGLVLIPTLGNNFSFIITPCCFGCACVVWRFIDEPGFEMKNRKRERGRLEETEKVSYFWQLVIAARLFLDSVWTGMKIVFSRRRFVWLVSGYSIALYAHRFLENAICPAIAKRYLDNSAWSQIMAGGSNLGELLGALSVFLFTSLVPTPMPFLRLDAIFLFIIWYFPFWHPQPGRVIEAWRAAATLIPVSFGWAAGDVSISAYIQSSLSRFDSTSAMSENVSALGAVMAFLYTTYIVTYAITSPLLGRYLDAMYARTGGSEGGDIREGVKYIGGVQFTIVAALVLVSTMVPKGAVSWNPKALGEGNGGQKNDKEGLGDVQAGFDVEVLEGKDKGRAMNGGEMAEESK</sequence>
<dbReference type="GO" id="GO:0022857">
    <property type="term" value="F:transmembrane transporter activity"/>
    <property type="evidence" value="ECO:0007669"/>
    <property type="project" value="InterPro"/>
</dbReference>
<keyword evidence="2" id="KW-1003">Cell membrane</keyword>
<evidence type="ECO:0000313" key="8">
    <source>
        <dbReference type="EMBL" id="TGZ83099.1"/>
    </source>
</evidence>
<gene>
    <name evidence="8" type="ORF">EX30DRAFT_339331</name>
</gene>